<dbReference type="EMBL" id="JBHSXS010000018">
    <property type="protein sequence ID" value="MFC6883230.1"/>
    <property type="molecule type" value="Genomic_DNA"/>
</dbReference>
<dbReference type="RefSeq" id="WP_378043513.1">
    <property type="nucleotide sequence ID" value="NZ_JBHSXE010000001.1"/>
</dbReference>
<comment type="caution">
    <text evidence="2">The sequence shown here is derived from an EMBL/GenBank/DDBJ whole genome shotgun (WGS) entry which is preliminary data.</text>
</comment>
<dbReference type="Pfam" id="PF04149">
    <property type="entry name" value="DUF397"/>
    <property type="match status" value="1"/>
</dbReference>
<proteinExistence type="predicted"/>
<reference evidence="3" key="1">
    <citation type="journal article" date="2019" name="Int. J. Syst. Evol. Microbiol.">
        <title>The Global Catalogue of Microorganisms (GCM) 10K type strain sequencing project: providing services to taxonomists for standard genome sequencing and annotation.</title>
        <authorList>
            <consortium name="The Broad Institute Genomics Platform"/>
            <consortium name="The Broad Institute Genome Sequencing Center for Infectious Disease"/>
            <person name="Wu L."/>
            <person name="Ma J."/>
        </authorList>
    </citation>
    <scope>NUCLEOTIDE SEQUENCE [LARGE SCALE GENOMIC DNA]</scope>
    <source>
        <strain evidence="3">JCM 3369</strain>
    </source>
</reference>
<dbReference type="Proteomes" id="UP001596380">
    <property type="component" value="Unassembled WGS sequence"/>
</dbReference>
<gene>
    <name evidence="2" type="ORF">ACFQKB_25975</name>
</gene>
<keyword evidence="3" id="KW-1185">Reference proteome</keyword>
<feature type="domain" description="DUF397" evidence="1">
    <location>
        <begin position="5"/>
        <end position="57"/>
    </location>
</feature>
<evidence type="ECO:0000313" key="2">
    <source>
        <dbReference type="EMBL" id="MFC6883230.1"/>
    </source>
</evidence>
<name>A0ABW2CQR1_9ACTN</name>
<dbReference type="InterPro" id="IPR007278">
    <property type="entry name" value="DUF397"/>
</dbReference>
<evidence type="ECO:0000259" key="1">
    <source>
        <dbReference type="Pfam" id="PF04149"/>
    </source>
</evidence>
<organism evidence="2 3">
    <name type="scientific">Actinomadura yumaensis</name>
    <dbReference type="NCBI Taxonomy" id="111807"/>
    <lineage>
        <taxon>Bacteria</taxon>
        <taxon>Bacillati</taxon>
        <taxon>Actinomycetota</taxon>
        <taxon>Actinomycetes</taxon>
        <taxon>Streptosporangiales</taxon>
        <taxon>Thermomonosporaceae</taxon>
        <taxon>Actinomadura</taxon>
    </lineage>
</organism>
<protein>
    <submittedName>
        <fullName evidence="2">DUF397 domain-containing protein</fullName>
    </submittedName>
</protein>
<accession>A0ABW2CQR1</accession>
<evidence type="ECO:0000313" key="3">
    <source>
        <dbReference type="Proteomes" id="UP001596380"/>
    </source>
</evidence>
<sequence length="59" mass="6542">MDDVKWRKSSRSDTSGKECIELADLNSSVGVRDSKDPEGPKLVLSRRQLGELLRAARNA</sequence>